<keyword evidence="5" id="KW-0411">Iron-sulfur</keyword>
<evidence type="ECO:0000313" key="9">
    <source>
        <dbReference type="EMBL" id="PNW12171.1"/>
    </source>
</evidence>
<evidence type="ECO:0000313" key="8">
    <source>
        <dbReference type="EMBL" id="AZA84800.1"/>
    </source>
</evidence>
<dbReference type="SFLD" id="SFLDS00029">
    <property type="entry name" value="Radical_SAM"/>
    <property type="match status" value="1"/>
</dbReference>
<dbReference type="Proteomes" id="UP000236262">
    <property type="component" value="Unassembled WGS sequence"/>
</dbReference>
<dbReference type="PANTHER" id="PTHR43273">
    <property type="entry name" value="ANAEROBIC SULFATASE-MATURATING ENZYME HOMOLOG ASLB-RELATED"/>
    <property type="match status" value="1"/>
</dbReference>
<dbReference type="CDD" id="cd01335">
    <property type="entry name" value="Radical_SAM"/>
    <property type="match status" value="1"/>
</dbReference>
<reference evidence="9 10" key="1">
    <citation type="submission" date="2018-01" db="EMBL/GenBank/DDBJ databases">
        <title>Draft genome sequences of Chryseobacterium lactis NCTC11390, Chryseobacterium oncorhynchi 701B-08, and Chryseobacterium viscerum 687B-08.</title>
        <authorList>
            <person name="Jeong J.-J."/>
            <person name="Lee Y.J."/>
            <person name="Park B."/>
            <person name="Choi I.-G."/>
            <person name="Kim K.D."/>
        </authorList>
    </citation>
    <scope>NUCLEOTIDE SEQUENCE [LARGE SCALE GENOMIC DNA]</scope>
    <source>
        <strain evidence="9 10">NCTC11390</strain>
    </source>
</reference>
<dbReference type="GO" id="GO:0016491">
    <property type="term" value="F:oxidoreductase activity"/>
    <property type="evidence" value="ECO:0007669"/>
    <property type="project" value="InterPro"/>
</dbReference>
<evidence type="ECO:0000259" key="7">
    <source>
        <dbReference type="PROSITE" id="PS51918"/>
    </source>
</evidence>
<evidence type="ECO:0000256" key="3">
    <source>
        <dbReference type="ARBA" id="ARBA00022723"/>
    </source>
</evidence>
<gene>
    <name evidence="9" type="ORF">C1637_18640</name>
    <name evidence="8" type="ORF">EG342_24150</name>
</gene>
<dbReference type="GO" id="GO:0046872">
    <property type="term" value="F:metal ion binding"/>
    <property type="evidence" value="ECO:0007669"/>
    <property type="project" value="UniProtKB-KW"/>
</dbReference>
<organism evidence="9 10">
    <name type="scientific">Chryseobacterium lactis</name>
    <dbReference type="NCBI Taxonomy" id="1241981"/>
    <lineage>
        <taxon>Bacteria</taxon>
        <taxon>Pseudomonadati</taxon>
        <taxon>Bacteroidota</taxon>
        <taxon>Flavobacteriia</taxon>
        <taxon>Flavobacteriales</taxon>
        <taxon>Weeksellaceae</taxon>
        <taxon>Chryseobacterium group</taxon>
        <taxon>Chryseobacterium</taxon>
    </lineage>
</organism>
<dbReference type="SFLD" id="SFLDG01067">
    <property type="entry name" value="SPASM/twitch_domain_containing"/>
    <property type="match status" value="1"/>
</dbReference>
<dbReference type="NCBIfam" id="TIGR04085">
    <property type="entry name" value="rSAM_more_4Fe4S"/>
    <property type="match status" value="1"/>
</dbReference>
<dbReference type="InterPro" id="IPR023867">
    <property type="entry name" value="Sulphatase_maturase_rSAM"/>
</dbReference>
<dbReference type="InterPro" id="IPR013785">
    <property type="entry name" value="Aldolase_TIM"/>
</dbReference>
<accession>A0A3G6RPN0</accession>
<proteinExistence type="inferred from homology"/>
<evidence type="ECO:0000256" key="6">
    <source>
        <dbReference type="ARBA" id="ARBA00023601"/>
    </source>
</evidence>
<protein>
    <submittedName>
        <fullName evidence="8 9">SPASM domain-containing protein</fullName>
    </submittedName>
</protein>
<dbReference type="Proteomes" id="UP000279972">
    <property type="component" value="Chromosome"/>
</dbReference>
<evidence type="ECO:0000313" key="11">
    <source>
        <dbReference type="Proteomes" id="UP000279972"/>
    </source>
</evidence>
<dbReference type="EMBL" id="PPEH01000008">
    <property type="protein sequence ID" value="PNW12171.1"/>
    <property type="molecule type" value="Genomic_DNA"/>
</dbReference>
<evidence type="ECO:0000313" key="10">
    <source>
        <dbReference type="Proteomes" id="UP000236262"/>
    </source>
</evidence>
<dbReference type="InterPro" id="IPR058240">
    <property type="entry name" value="rSAM_sf"/>
</dbReference>
<evidence type="ECO:0000256" key="4">
    <source>
        <dbReference type="ARBA" id="ARBA00023004"/>
    </source>
</evidence>
<dbReference type="InterPro" id="IPR023885">
    <property type="entry name" value="4Fe4S-binding_SPASM_dom"/>
</dbReference>
<dbReference type="KEGG" id="clac:EG342_24150"/>
<name>A0A3G6RPN0_CHRLC</name>
<feature type="domain" description="Radical SAM core" evidence="7">
    <location>
        <begin position="97"/>
        <end position="334"/>
    </location>
</feature>
<evidence type="ECO:0000256" key="5">
    <source>
        <dbReference type="ARBA" id="ARBA00023014"/>
    </source>
</evidence>
<keyword evidence="3" id="KW-0479">Metal-binding</keyword>
<comment type="similarity">
    <text evidence="6">Belongs to the radical SAM superfamily. Anaerobic sulfatase-maturating enzyme family.</text>
</comment>
<dbReference type="PROSITE" id="PS51918">
    <property type="entry name" value="RADICAL_SAM"/>
    <property type="match status" value="1"/>
</dbReference>
<keyword evidence="11" id="KW-1185">Reference proteome</keyword>
<dbReference type="SUPFAM" id="SSF102114">
    <property type="entry name" value="Radical SAM enzymes"/>
    <property type="match status" value="1"/>
</dbReference>
<dbReference type="Gene3D" id="3.20.20.70">
    <property type="entry name" value="Aldolase class I"/>
    <property type="match status" value="1"/>
</dbReference>
<comment type="cofactor">
    <cofactor evidence="1">
        <name>[4Fe-4S] cluster</name>
        <dbReference type="ChEBI" id="CHEBI:49883"/>
    </cofactor>
</comment>
<dbReference type="InterPro" id="IPR007197">
    <property type="entry name" value="rSAM"/>
</dbReference>
<dbReference type="GO" id="GO:0051536">
    <property type="term" value="F:iron-sulfur cluster binding"/>
    <property type="evidence" value="ECO:0007669"/>
    <property type="project" value="UniProtKB-KW"/>
</dbReference>
<dbReference type="AlphaFoldDB" id="A0A3G6RPN0"/>
<keyword evidence="2" id="KW-0949">S-adenosyl-L-methionine</keyword>
<dbReference type="Pfam" id="PF04055">
    <property type="entry name" value="Radical_SAM"/>
    <property type="match status" value="1"/>
</dbReference>
<dbReference type="EMBL" id="CP033924">
    <property type="protein sequence ID" value="AZA84800.1"/>
    <property type="molecule type" value="Genomic_DNA"/>
</dbReference>
<keyword evidence="4" id="KW-0408">Iron</keyword>
<dbReference type="PANTHER" id="PTHR43273:SF3">
    <property type="entry name" value="ANAEROBIC SULFATASE-MATURATING ENZYME HOMOLOG ASLB-RELATED"/>
    <property type="match status" value="1"/>
</dbReference>
<reference evidence="8 11" key="2">
    <citation type="submission" date="2018-11" db="EMBL/GenBank/DDBJ databases">
        <title>Proposal to divide the Flavobacteriaceae and reorganize its genera based on Amino Acid Identity values calculated from whole genome sequences.</title>
        <authorList>
            <person name="Nicholson A.C."/>
            <person name="Gulvik C.A."/>
            <person name="Whitney A.M."/>
            <person name="Humrighouse B.W."/>
            <person name="Bell M."/>
            <person name="Holmes B."/>
            <person name="Steigerwalt A.G."/>
            <person name="Villarma A."/>
            <person name="Sheth M."/>
            <person name="Batra D."/>
            <person name="Pryor J."/>
            <person name="Bernardet J.-F."/>
            <person name="Hugo C."/>
            <person name="Kampfer P."/>
            <person name="Newman J."/>
            <person name="McQuiston J.R."/>
        </authorList>
    </citation>
    <scope>NUCLEOTIDE SEQUENCE [LARGE SCALE GENOMIC DNA]</scope>
    <source>
        <strain evidence="8 11">KC_1864</strain>
    </source>
</reference>
<evidence type="ECO:0000256" key="2">
    <source>
        <dbReference type="ARBA" id="ARBA00022691"/>
    </source>
</evidence>
<dbReference type="OrthoDB" id="9808591at2"/>
<sequence>MSLNYEHLSFNYKRAPMNYKLSHYTISTQVSEDKYVIFSTRSCKVLLLEKENYNFLINGHFDKVDSDIKNQLITAVILVPSFEDELMEIIEENKMMISGNDVLYQVIQPSSNCQLGCGYCGQQHTKNDLQAKDYEKLIERIKYKLSLKEYKALSIGWFGGEPLMSLHTLRKVTEKLKELTSDLGIGYNAKITTNGLALKKNIFLELVNKHHIKTIEITLDGTAEFHDKRRFVKSGEKSFDLIFKNLVDIFSIENYKDLGAHISIRCNVDSTNYQSVVPLLQLLYQHGFQDKISHFYVAPIHSWGNEAHLVSLEKETFAEKEIEWILEQYKYGFSPLILPVRNHELCMITNQDAELIDAFGNIYNCTEVSYVPVYDNSQYKLGNIKDIDIDQKFNSPHLQNWNDIVLADEKGYPCHTCKMFPVCGGGCPKSWEEGIIACPSNKFNIQDKLAINYIIQEKGAEYLMS</sequence>
<evidence type="ECO:0000256" key="1">
    <source>
        <dbReference type="ARBA" id="ARBA00001966"/>
    </source>
</evidence>